<comment type="caution">
    <text evidence="2">The sequence shown here is derived from an EMBL/GenBank/DDBJ whole genome shotgun (WGS) entry which is preliminary data.</text>
</comment>
<evidence type="ECO:0000313" key="3">
    <source>
        <dbReference type="Proteomes" id="UP001066276"/>
    </source>
</evidence>
<evidence type="ECO:0000313" key="2">
    <source>
        <dbReference type="EMBL" id="KAJ1143915.1"/>
    </source>
</evidence>
<reference evidence="2" key="1">
    <citation type="journal article" date="2022" name="bioRxiv">
        <title>Sequencing and chromosome-scale assembly of the giantPleurodeles waltlgenome.</title>
        <authorList>
            <person name="Brown T."/>
            <person name="Elewa A."/>
            <person name="Iarovenko S."/>
            <person name="Subramanian E."/>
            <person name="Araus A.J."/>
            <person name="Petzold A."/>
            <person name="Susuki M."/>
            <person name="Suzuki K.-i.T."/>
            <person name="Hayashi T."/>
            <person name="Toyoda A."/>
            <person name="Oliveira C."/>
            <person name="Osipova E."/>
            <person name="Leigh N.D."/>
            <person name="Simon A."/>
            <person name="Yun M.H."/>
        </authorList>
    </citation>
    <scope>NUCLEOTIDE SEQUENCE</scope>
    <source>
        <strain evidence="2">20211129_DDA</strain>
        <tissue evidence="2">Liver</tissue>
    </source>
</reference>
<organism evidence="2 3">
    <name type="scientific">Pleurodeles waltl</name>
    <name type="common">Iberian ribbed newt</name>
    <dbReference type="NCBI Taxonomy" id="8319"/>
    <lineage>
        <taxon>Eukaryota</taxon>
        <taxon>Metazoa</taxon>
        <taxon>Chordata</taxon>
        <taxon>Craniata</taxon>
        <taxon>Vertebrata</taxon>
        <taxon>Euteleostomi</taxon>
        <taxon>Amphibia</taxon>
        <taxon>Batrachia</taxon>
        <taxon>Caudata</taxon>
        <taxon>Salamandroidea</taxon>
        <taxon>Salamandridae</taxon>
        <taxon>Pleurodelinae</taxon>
        <taxon>Pleurodeles</taxon>
    </lineage>
</organism>
<dbReference type="Proteomes" id="UP001066276">
    <property type="component" value="Chromosome 6"/>
</dbReference>
<sequence>MVTARKGSEKVSRNLLWFCKATFMMELLADELEPDDSHWEPVDVGQVHQAARGDGSAARQNLSSSQGLTHPVTQEELIPTRSQRYHLRLNLLHSQRLRDFVC</sequence>
<feature type="region of interest" description="Disordered" evidence="1">
    <location>
        <begin position="44"/>
        <end position="75"/>
    </location>
</feature>
<protein>
    <submittedName>
        <fullName evidence="2">Uncharacterized protein</fullName>
    </submittedName>
</protein>
<keyword evidence="3" id="KW-1185">Reference proteome</keyword>
<name>A0AAV7QZT3_PLEWA</name>
<feature type="compositionally biased region" description="Polar residues" evidence="1">
    <location>
        <begin position="58"/>
        <end position="72"/>
    </location>
</feature>
<accession>A0AAV7QZT3</accession>
<dbReference type="AlphaFoldDB" id="A0AAV7QZT3"/>
<proteinExistence type="predicted"/>
<evidence type="ECO:0000256" key="1">
    <source>
        <dbReference type="SAM" id="MobiDB-lite"/>
    </source>
</evidence>
<gene>
    <name evidence="2" type="ORF">NDU88_010217</name>
</gene>
<dbReference type="EMBL" id="JANPWB010000010">
    <property type="protein sequence ID" value="KAJ1143915.1"/>
    <property type="molecule type" value="Genomic_DNA"/>
</dbReference>